<dbReference type="GO" id="GO:0006508">
    <property type="term" value="P:proteolysis"/>
    <property type="evidence" value="ECO:0007669"/>
    <property type="project" value="UniProtKB-KW"/>
</dbReference>
<dbReference type="PANTHER" id="PTHR11802:SF3">
    <property type="entry name" value="RETINOID-INDUCIBLE SERINE CARBOXYPEPTIDASE"/>
    <property type="match status" value="1"/>
</dbReference>
<organism evidence="6 7">
    <name type="scientific">Sulfuriroseicoccus oceanibius</name>
    <dbReference type="NCBI Taxonomy" id="2707525"/>
    <lineage>
        <taxon>Bacteria</taxon>
        <taxon>Pseudomonadati</taxon>
        <taxon>Verrucomicrobiota</taxon>
        <taxon>Verrucomicrobiia</taxon>
        <taxon>Verrucomicrobiales</taxon>
        <taxon>Verrucomicrobiaceae</taxon>
        <taxon>Sulfuriroseicoccus</taxon>
    </lineage>
</organism>
<dbReference type="SUPFAM" id="SSF53474">
    <property type="entry name" value="alpha/beta-Hydrolases"/>
    <property type="match status" value="1"/>
</dbReference>
<dbReference type="Pfam" id="PF00450">
    <property type="entry name" value="Peptidase_S10"/>
    <property type="match status" value="1"/>
</dbReference>
<keyword evidence="7" id="KW-1185">Reference proteome</keyword>
<dbReference type="AlphaFoldDB" id="A0A6B3L8V9"/>
<evidence type="ECO:0000256" key="5">
    <source>
        <dbReference type="ARBA" id="ARBA00023180"/>
    </source>
</evidence>
<evidence type="ECO:0000256" key="1">
    <source>
        <dbReference type="ARBA" id="ARBA00022645"/>
    </source>
</evidence>
<proteinExistence type="predicted"/>
<dbReference type="EMBL" id="CP066776">
    <property type="protein sequence ID" value="QQL43904.1"/>
    <property type="molecule type" value="Genomic_DNA"/>
</dbReference>
<sequence length="520" mass="57320">MLRSLLILGFSLCLSPFATAQEADSARPADAPTRPAEKDSAKIDEITPVAAEIEQRATSQNTIQLAAGSPPLSYTVESAMMPMTDDTGKELARIFHTYYHAKTEDNAARPLVFCFNGGPGASSVWLHLGGIGPFRANTPDLGTGTSAAPFELVANPHTLLRTADLVFVDPVSTGFSRGTDKKSAAGFHGFRQDISGNAAFIRRFIAHHKLWNRPIFLLGESYGVIRVSALAGKLSNEYGLRTNGLILVSGLLDFQTLRSTATNDLPYATFLPTYARTAIYHGVLKPENPETLVEQARRFAESEYVQALHAGRSIDPATRQHITAELARFTGLPVDWIDRADLRIDPSVFRGLLLREKRQQIGRFDGRVTAPSPDPISPYASGDPSFDVLSDAYSTLIHQYLTVTLGFEPNDHQHYRTLTSKVHPWSYAPYENRFTEVIDSLNSTLQTNPKMRIFVAAGNYDLATPYEGIEHSLRRLRAPNDSTITHALYEGGHMMYSNPQALEKLGKSLRKFVTESLAQP</sequence>
<dbReference type="InterPro" id="IPR001563">
    <property type="entry name" value="Peptidase_S10"/>
</dbReference>
<reference evidence="6 7" key="1">
    <citation type="submission" date="2020-12" db="EMBL/GenBank/DDBJ databases">
        <title>Sulforoseuscoccus oceanibium gen. nov., sp. nov., a representative of the phylum Verrucomicrobia with special cytoplasmic membrane, and proposal of Sulforoseuscoccusaceae fam. nov.</title>
        <authorList>
            <person name="Xi F."/>
        </authorList>
    </citation>
    <scope>NUCLEOTIDE SEQUENCE [LARGE SCALE GENOMIC DNA]</scope>
    <source>
        <strain evidence="6 7">T37</strain>
    </source>
</reference>
<keyword evidence="2" id="KW-0645">Protease</keyword>
<gene>
    <name evidence="6" type="ORF">G3M56_008340</name>
</gene>
<evidence type="ECO:0000256" key="3">
    <source>
        <dbReference type="ARBA" id="ARBA00022729"/>
    </source>
</evidence>
<dbReference type="PANTHER" id="PTHR11802">
    <property type="entry name" value="SERINE PROTEASE FAMILY S10 SERINE CARBOXYPEPTIDASE"/>
    <property type="match status" value="1"/>
</dbReference>
<dbReference type="GO" id="GO:0004185">
    <property type="term" value="F:serine-type carboxypeptidase activity"/>
    <property type="evidence" value="ECO:0007669"/>
    <property type="project" value="InterPro"/>
</dbReference>
<dbReference type="Proteomes" id="UP000475117">
    <property type="component" value="Chromosome"/>
</dbReference>
<dbReference type="RefSeq" id="WP_164361975.1">
    <property type="nucleotide sequence ID" value="NZ_CP066776.1"/>
</dbReference>
<keyword evidence="5" id="KW-0325">Glycoprotein</keyword>
<evidence type="ECO:0000313" key="7">
    <source>
        <dbReference type="Proteomes" id="UP000475117"/>
    </source>
</evidence>
<keyword evidence="3" id="KW-0732">Signal</keyword>
<evidence type="ECO:0000313" key="6">
    <source>
        <dbReference type="EMBL" id="QQL43904.1"/>
    </source>
</evidence>
<keyword evidence="1" id="KW-0121">Carboxypeptidase</keyword>
<name>A0A6B3L8V9_9BACT</name>
<dbReference type="Gene3D" id="3.40.50.1820">
    <property type="entry name" value="alpha/beta hydrolase"/>
    <property type="match status" value="1"/>
</dbReference>
<dbReference type="InterPro" id="IPR029058">
    <property type="entry name" value="AB_hydrolase_fold"/>
</dbReference>
<protein>
    <submittedName>
        <fullName evidence="6">Uncharacterized protein</fullName>
    </submittedName>
</protein>
<accession>A0A6B3L8V9</accession>
<evidence type="ECO:0000256" key="2">
    <source>
        <dbReference type="ARBA" id="ARBA00022670"/>
    </source>
</evidence>
<evidence type="ECO:0000256" key="4">
    <source>
        <dbReference type="ARBA" id="ARBA00022801"/>
    </source>
</evidence>
<keyword evidence="4" id="KW-0378">Hydrolase</keyword>
<dbReference type="KEGG" id="soa:G3M56_008340"/>